<keyword evidence="5 9" id="KW-0653">Protein transport</keyword>
<dbReference type="STRING" id="767519.SAMN05216559_1021"/>
<feature type="transmembrane region" description="Helical" evidence="9">
    <location>
        <begin position="437"/>
        <end position="459"/>
    </location>
</feature>
<dbReference type="Proteomes" id="UP000199062">
    <property type="component" value="Unassembled WGS sequence"/>
</dbReference>
<dbReference type="NCBIfam" id="NF006215">
    <property type="entry name" value="PRK08343.1-1"/>
    <property type="match status" value="1"/>
</dbReference>
<dbReference type="GO" id="GO:0006605">
    <property type="term" value="P:protein targeting"/>
    <property type="evidence" value="ECO:0007669"/>
    <property type="project" value="UniProtKB-UniRule"/>
</dbReference>
<proteinExistence type="inferred from homology"/>
<accession>A0A1I6KLS7</accession>
<evidence type="ECO:0000256" key="2">
    <source>
        <dbReference type="ARBA" id="ARBA00022448"/>
    </source>
</evidence>
<keyword evidence="13" id="KW-1185">Reference proteome</keyword>
<dbReference type="InterPro" id="IPR022813">
    <property type="entry name" value="SecD/SecF_arch_bac"/>
</dbReference>
<evidence type="ECO:0000256" key="7">
    <source>
        <dbReference type="ARBA" id="ARBA00023010"/>
    </source>
</evidence>
<comment type="subunit">
    <text evidence="9">Part of the protein translocation apparatus. Forms a complex with SecF.</text>
</comment>
<evidence type="ECO:0000256" key="10">
    <source>
        <dbReference type="SAM" id="MobiDB-lite"/>
    </source>
</evidence>
<dbReference type="SUPFAM" id="SSF82866">
    <property type="entry name" value="Multidrug efflux transporter AcrB transmembrane domain"/>
    <property type="match status" value="1"/>
</dbReference>
<reference evidence="12 13" key="1">
    <citation type="submission" date="2016-10" db="EMBL/GenBank/DDBJ databases">
        <authorList>
            <person name="de Groot N.N."/>
        </authorList>
    </citation>
    <scope>NUCLEOTIDE SEQUENCE [LARGE SCALE GENOMIC DNA]</scope>
    <source>
        <strain evidence="12 13">CGMCC 1.10457</strain>
    </source>
</reference>
<feature type="transmembrane region" description="Helical" evidence="9">
    <location>
        <begin position="409"/>
        <end position="431"/>
    </location>
</feature>
<dbReference type="HAMAP" id="MF_01463_A">
    <property type="entry name" value="SecD_A"/>
    <property type="match status" value="1"/>
</dbReference>
<evidence type="ECO:0000256" key="6">
    <source>
        <dbReference type="ARBA" id="ARBA00022989"/>
    </source>
</evidence>
<evidence type="ECO:0000313" key="13">
    <source>
        <dbReference type="Proteomes" id="UP000199062"/>
    </source>
</evidence>
<dbReference type="PANTHER" id="PTHR30081">
    <property type="entry name" value="PROTEIN-EXPORT MEMBRANE PROTEIN SEC"/>
    <property type="match status" value="1"/>
</dbReference>
<keyword evidence="4 9" id="KW-0812">Transmembrane</keyword>
<keyword evidence="8 9" id="KW-0472">Membrane</keyword>
<feature type="domain" description="Protein export membrane protein SecD/SecF C-terminal" evidence="11">
    <location>
        <begin position="366"/>
        <end position="523"/>
    </location>
</feature>
<gene>
    <name evidence="9" type="primary">secD</name>
    <name evidence="12" type="ORF">SAMN05216559_1021</name>
</gene>
<dbReference type="PANTHER" id="PTHR30081:SF1">
    <property type="entry name" value="PROTEIN TRANSLOCASE SUBUNIT SECD"/>
    <property type="match status" value="1"/>
</dbReference>
<organism evidence="12 13">
    <name type="scientific">Halomicrobium zhouii</name>
    <dbReference type="NCBI Taxonomy" id="767519"/>
    <lineage>
        <taxon>Archaea</taxon>
        <taxon>Methanobacteriati</taxon>
        <taxon>Methanobacteriota</taxon>
        <taxon>Stenosarchaea group</taxon>
        <taxon>Halobacteria</taxon>
        <taxon>Halobacteriales</taxon>
        <taxon>Haloarculaceae</taxon>
        <taxon>Halomicrobium</taxon>
    </lineage>
</organism>
<feature type="transmembrane region" description="Helical" evidence="9">
    <location>
        <begin position="480"/>
        <end position="500"/>
    </location>
</feature>
<evidence type="ECO:0000256" key="5">
    <source>
        <dbReference type="ARBA" id="ARBA00022927"/>
    </source>
</evidence>
<keyword evidence="7 9" id="KW-0811">Translocation</keyword>
<feature type="transmembrane region" description="Helical" evidence="9">
    <location>
        <begin position="385"/>
        <end position="402"/>
    </location>
</feature>
<comment type="function">
    <text evidence="9">Involved in protein export.</text>
</comment>
<dbReference type="GO" id="GO:0065002">
    <property type="term" value="P:intracellular protein transmembrane transport"/>
    <property type="evidence" value="ECO:0007669"/>
    <property type="project" value="UniProtKB-UniRule"/>
</dbReference>
<evidence type="ECO:0000259" key="11">
    <source>
        <dbReference type="Pfam" id="PF02355"/>
    </source>
</evidence>
<dbReference type="Pfam" id="PF02355">
    <property type="entry name" value="SecD_SecF_C"/>
    <property type="match status" value="1"/>
</dbReference>
<comment type="similarity">
    <text evidence="9">Belongs to the SecD/SecF family. SecD subfamily.</text>
</comment>
<keyword evidence="3 9" id="KW-1003">Cell membrane</keyword>
<dbReference type="GO" id="GO:0005886">
    <property type="term" value="C:plasma membrane"/>
    <property type="evidence" value="ECO:0007669"/>
    <property type="project" value="UniProtKB-SubCell"/>
</dbReference>
<dbReference type="OrthoDB" id="146638at2157"/>
<dbReference type="InterPro" id="IPR048634">
    <property type="entry name" value="SecD_SecF_C"/>
</dbReference>
<sequence length="542" mass="58312">MTAIRDNWRIVLLVFLLVASAVVLFVPGATAGGGANETEAPTGTNVSADERDSGWTNLQYGIQLDGGSRIRAPIVGNTTENVNITSFNESDSLETTLAQRFEIDRLDVEVTPNERNEPDSGTVEVYSRNVSQSELLTALQDEGYDVSESDVRNGVTQSTRDEMVSVIDEKLQVSALTGADVREARTPTGENYIVIEATGRDIGELREILDDRGIVRQYVLYQAQNGSVVREEVLTQEDFDDIGSVRQDQAGRYSVSVTLSDSAAGPFMQAMQTHGYTQGTRCGVDTQSSTPPEEQLSAGDRCLLTTLNGEPVFAAGVQPNLASSFRDDTFVNDPSMSMTAPDRDRARNLELSLKVGAPLPAPLDFADAQTTSLQPSLGDEYKTNSVITGLIAVIAVSGAVYTRYRDPRVAAPMVVTALSEVVILLGFVSLVQFPIDLSHIAGFIAVIGTGVDDLIIIADEILQEKGVATGRVFQNRFRKAFWVIGAAAATTIIAMSPLMVLSLGDLTGFAIVTIVGVLIGVLVTRPAYGDILRHLVLSEDER</sequence>
<dbReference type="InterPro" id="IPR024912">
    <property type="entry name" value="SecD_arc"/>
</dbReference>
<keyword evidence="6 9" id="KW-1133">Transmembrane helix</keyword>
<dbReference type="AlphaFoldDB" id="A0A1I6KLS7"/>
<feature type="transmembrane region" description="Helical" evidence="9">
    <location>
        <begin position="506"/>
        <end position="524"/>
    </location>
</feature>
<evidence type="ECO:0000256" key="9">
    <source>
        <dbReference type="HAMAP-Rule" id="MF_01463"/>
    </source>
</evidence>
<evidence type="ECO:0000256" key="1">
    <source>
        <dbReference type="ARBA" id="ARBA00004651"/>
    </source>
</evidence>
<evidence type="ECO:0000256" key="4">
    <source>
        <dbReference type="ARBA" id="ARBA00022692"/>
    </source>
</evidence>
<evidence type="ECO:0000256" key="3">
    <source>
        <dbReference type="ARBA" id="ARBA00022475"/>
    </source>
</evidence>
<feature type="region of interest" description="Disordered" evidence="10">
    <location>
        <begin position="32"/>
        <end position="52"/>
    </location>
</feature>
<evidence type="ECO:0000256" key="8">
    <source>
        <dbReference type="ARBA" id="ARBA00023136"/>
    </source>
</evidence>
<evidence type="ECO:0000313" key="12">
    <source>
        <dbReference type="EMBL" id="SFR92167.1"/>
    </source>
</evidence>
<dbReference type="EMBL" id="FOZK01000001">
    <property type="protein sequence ID" value="SFR92167.1"/>
    <property type="molecule type" value="Genomic_DNA"/>
</dbReference>
<dbReference type="Gene3D" id="1.20.1640.10">
    <property type="entry name" value="Multidrug efflux transporter AcrB transmembrane domain"/>
    <property type="match status" value="1"/>
</dbReference>
<name>A0A1I6KLS7_9EURY</name>
<comment type="subcellular location">
    <subcellularLocation>
        <location evidence="1 9">Cell membrane</location>
        <topology evidence="1 9">Multi-pass membrane protein</topology>
    </subcellularLocation>
</comment>
<protein>
    <recommendedName>
        <fullName evidence="9">Protein-export membrane protein SecD</fullName>
    </recommendedName>
</protein>
<comment type="caution">
    <text evidence="9">Lacks conserved residue(s) required for the propagation of feature annotation.</text>
</comment>
<keyword evidence="2 9" id="KW-0813">Transport</keyword>
<dbReference type="RefSeq" id="WP_089814477.1">
    <property type="nucleotide sequence ID" value="NZ_FOZK01000001.1"/>
</dbReference>